<gene>
    <name evidence="1" type="ORF">P5633_14340</name>
</gene>
<evidence type="ECO:0000313" key="2">
    <source>
        <dbReference type="Proteomes" id="UP001214898"/>
    </source>
</evidence>
<organism evidence="1 2">
    <name type="scientific">Bacillus subtilis</name>
    <dbReference type="NCBI Taxonomy" id="1423"/>
    <lineage>
        <taxon>Bacteria</taxon>
        <taxon>Bacillati</taxon>
        <taxon>Bacillota</taxon>
        <taxon>Bacilli</taxon>
        <taxon>Bacillales</taxon>
        <taxon>Bacillaceae</taxon>
        <taxon>Bacillus</taxon>
    </lineage>
</organism>
<dbReference type="AlphaFoldDB" id="A0AAX3RMX9"/>
<protein>
    <recommendedName>
        <fullName evidence="3">Lipoprotein</fullName>
    </recommendedName>
</protein>
<reference evidence="1" key="1">
    <citation type="submission" date="2025-02" db="EMBL/GenBank/DDBJ databases">
        <title>Complete genome sequences of 52 Bacillus and Priestia strains isolated from West-African fermentations and 26 reference strains from the DSMZ collection.</title>
        <authorList>
            <person name="Wiedenbein E.S."/>
            <person name="Canoy T.S."/>
            <person name="Hui Y."/>
            <person name="Parkouda C."/>
            <person name="Dawende C."/>
            <person name="Ametefe E."/>
            <person name="Jespersen L."/>
            <person name="Nielsen D.S."/>
        </authorList>
    </citation>
    <scope>NUCLEOTIDE SEQUENCE</scope>
    <source>
        <strain evidence="1">PRO56</strain>
    </source>
</reference>
<evidence type="ECO:0008006" key="3">
    <source>
        <dbReference type="Google" id="ProtNLM"/>
    </source>
</evidence>
<evidence type="ECO:0000313" key="1">
    <source>
        <dbReference type="EMBL" id="WEY83564.1"/>
    </source>
</evidence>
<name>A0AAX3RMX9_BACIU</name>
<dbReference type="EMBL" id="CP120576">
    <property type="protein sequence ID" value="WEY83564.1"/>
    <property type="molecule type" value="Genomic_DNA"/>
</dbReference>
<sequence length="85" mass="9374">MVIGFASGCNGNQNEFIQGNSTFGISQVHTSKPIDQSVANHAKEKIIAKEDITDVKAVNTDKELMAAIKVENFSKIRLRKKISRL</sequence>
<accession>A0AAX3RMX9</accession>
<dbReference type="Proteomes" id="UP001214898">
    <property type="component" value="Chromosome"/>
</dbReference>
<proteinExistence type="predicted"/>